<sequence>MTRAELKKIFDGKKEYLTKRGVLVKGFKLTTFTMFEDWFNLEIFEQGCHYCGLKNEECYRLFLLRPYATRNGKRGRRLELDRMSPLLEYDELHNIRWCCYWCNNAKSNFFSEAEFRPVAAEMGKALRKVLETEAAGQLGQLA</sequence>
<dbReference type="KEGG" id="muh:HYN43_002610"/>
<dbReference type="RefSeq" id="WP_119407972.1">
    <property type="nucleotide sequence ID" value="NZ_CP032869.1"/>
</dbReference>
<protein>
    <recommendedName>
        <fullName evidence="3">HNH endonuclease</fullName>
    </recommendedName>
</protein>
<proteinExistence type="predicted"/>
<name>A0A494VTI3_9SPHI</name>
<evidence type="ECO:0008006" key="3">
    <source>
        <dbReference type="Google" id="ProtNLM"/>
    </source>
</evidence>
<dbReference type="Gene3D" id="3.30.40.220">
    <property type="match status" value="1"/>
</dbReference>
<gene>
    <name evidence="1" type="ORF">HYN43_002610</name>
</gene>
<evidence type="ECO:0000313" key="1">
    <source>
        <dbReference type="EMBL" id="AYL94252.1"/>
    </source>
</evidence>
<dbReference type="Proteomes" id="UP000270046">
    <property type="component" value="Chromosome"/>
</dbReference>
<dbReference type="AlphaFoldDB" id="A0A494VTI3"/>
<dbReference type="EMBL" id="CP032869">
    <property type="protein sequence ID" value="AYL94252.1"/>
    <property type="molecule type" value="Genomic_DNA"/>
</dbReference>
<dbReference type="OrthoDB" id="839292at2"/>
<accession>A0A494VTI3</accession>
<keyword evidence="2" id="KW-1185">Reference proteome</keyword>
<evidence type="ECO:0000313" key="2">
    <source>
        <dbReference type="Proteomes" id="UP000270046"/>
    </source>
</evidence>
<reference evidence="1 2" key="1">
    <citation type="submission" date="2018-10" db="EMBL/GenBank/DDBJ databases">
        <title>Genome sequencing of Mucilaginibacter sp. HYN0043.</title>
        <authorList>
            <person name="Kim M."/>
            <person name="Yi H."/>
        </authorList>
    </citation>
    <scope>NUCLEOTIDE SEQUENCE [LARGE SCALE GENOMIC DNA]</scope>
    <source>
        <strain evidence="1 2">HYN0043</strain>
    </source>
</reference>
<organism evidence="1 2">
    <name type="scientific">Mucilaginibacter celer</name>
    <dbReference type="NCBI Taxonomy" id="2305508"/>
    <lineage>
        <taxon>Bacteria</taxon>
        <taxon>Pseudomonadati</taxon>
        <taxon>Bacteroidota</taxon>
        <taxon>Sphingobacteriia</taxon>
        <taxon>Sphingobacteriales</taxon>
        <taxon>Sphingobacteriaceae</taxon>
        <taxon>Mucilaginibacter</taxon>
    </lineage>
</organism>